<comment type="caution">
    <text evidence="3">The sequence shown here is derived from an EMBL/GenBank/DDBJ whole genome shotgun (WGS) entry which is preliminary data.</text>
</comment>
<proteinExistence type="predicted"/>
<dbReference type="STRING" id="1184609.KILIM_004_00290"/>
<keyword evidence="4" id="KW-1185">Reference proteome</keyword>
<gene>
    <name evidence="3" type="ORF">KILIM_004_00290</name>
</gene>
<evidence type="ECO:0000313" key="3">
    <source>
        <dbReference type="EMBL" id="GAB94240.1"/>
    </source>
</evidence>
<name>K6W503_9MICO</name>
<protein>
    <recommendedName>
        <fullName evidence="2">Integrase catalytic domain-containing protein</fullName>
    </recommendedName>
</protein>
<dbReference type="eggNOG" id="COG2801">
    <property type="taxonomic scope" value="Bacteria"/>
</dbReference>
<dbReference type="Proteomes" id="UP000008366">
    <property type="component" value="Unassembled WGS sequence"/>
</dbReference>
<accession>K6W503</accession>
<dbReference type="Pfam" id="PF13683">
    <property type="entry name" value="rve_3"/>
    <property type="match status" value="1"/>
</dbReference>
<evidence type="ECO:0000313" key="4">
    <source>
        <dbReference type="Proteomes" id="UP000008366"/>
    </source>
</evidence>
<dbReference type="OrthoDB" id="4281720at2"/>
<organism evidence="3 4">
    <name type="scientific">Kineosphaera limosa NBRC 100340</name>
    <dbReference type="NCBI Taxonomy" id="1184609"/>
    <lineage>
        <taxon>Bacteria</taxon>
        <taxon>Bacillati</taxon>
        <taxon>Actinomycetota</taxon>
        <taxon>Actinomycetes</taxon>
        <taxon>Micrococcales</taxon>
        <taxon>Dermatophilaceae</taxon>
        <taxon>Kineosphaera</taxon>
    </lineage>
</organism>
<feature type="domain" description="Integrase catalytic" evidence="2">
    <location>
        <begin position="2"/>
        <end position="52"/>
    </location>
</feature>
<feature type="region of interest" description="Disordered" evidence="1">
    <location>
        <begin position="62"/>
        <end position="88"/>
    </location>
</feature>
<evidence type="ECO:0000256" key="1">
    <source>
        <dbReference type="SAM" id="MobiDB-lite"/>
    </source>
</evidence>
<reference evidence="3 4" key="1">
    <citation type="submission" date="2012-08" db="EMBL/GenBank/DDBJ databases">
        <title>Whole genome shotgun sequence of Kineosphaera limosa NBRC 100340.</title>
        <authorList>
            <person name="Yoshida I."/>
            <person name="Isaki S."/>
            <person name="Hosoyama A."/>
            <person name="Tsuchikane K."/>
            <person name="Katsumata H."/>
            <person name="Ando Y."/>
            <person name="Ohji S."/>
            <person name="Hamada M."/>
            <person name="Tamura T."/>
            <person name="Yamazoe A."/>
            <person name="Yamazaki S."/>
            <person name="Fujita N."/>
        </authorList>
    </citation>
    <scope>NUCLEOTIDE SEQUENCE [LARGE SCALE GENOMIC DNA]</scope>
    <source>
        <strain evidence="3 4">NBRC 100340</strain>
    </source>
</reference>
<dbReference type="InterPro" id="IPR001584">
    <property type="entry name" value="Integrase_cat-core"/>
</dbReference>
<dbReference type="EMBL" id="BAHD01000004">
    <property type="protein sequence ID" value="GAB94240.1"/>
    <property type="molecule type" value="Genomic_DNA"/>
</dbReference>
<evidence type="ECO:0000259" key="2">
    <source>
        <dbReference type="Pfam" id="PF13683"/>
    </source>
</evidence>
<sequence>MEGVIGLYKTECIRTTVFDDGPCQNVADAEYATASRVDWYNDRRLHSTLGYTSNRMPYTEKLTGSCSRRESHARHAPQRRTPEDVKQF</sequence>
<dbReference type="GO" id="GO:0015074">
    <property type="term" value="P:DNA integration"/>
    <property type="evidence" value="ECO:0007669"/>
    <property type="project" value="InterPro"/>
</dbReference>
<dbReference type="AlphaFoldDB" id="K6W503"/>